<evidence type="ECO:0000256" key="1">
    <source>
        <dbReference type="SAM" id="Coils"/>
    </source>
</evidence>
<keyword evidence="4" id="KW-1185">Reference proteome</keyword>
<dbReference type="EMBL" id="JARIHO010000001">
    <property type="protein sequence ID" value="KAJ7368875.1"/>
    <property type="molecule type" value="Genomic_DNA"/>
</dbReference>
<dbReference type="AlphaFoldDB" id="A0AAD7F7M8"/>
<feature type="coiled-coil region" evidence="1">
    <location>
        <begin position="247"/>
        <end position="274"/>
    </location>
</feature>
<evidence type="ECO:0000256" key="2">
    <source>
        <dbReference type="SAM" id="MobiDB-lite"/>
    </source>
</evidence>
<evidence type="ECO:0000313" key="3">
    <source>
        <dbReference type="EMBL" id="KAJ7368875.1"/>
    </source>
</evidence>
<proteinExistence type="predicted"/>
<keyword evidence="1" id="KW-0175">Coiled coil</keyword>
<feature type="compositionally biased region" description="Basic residues" evidence="2">
    <location>
        <begin position="562"/>
        <end position="580"/>
    </location>
</feature>
<evidence type="ECO:0000313" key="4">
    <source>
        <dbReference type="Proteomes" id="UP001218218"/>
    </source>
</evidence>
<accession>A0AAD7F7M8</accession>
<reference evidence="3" key="1">
    <citation type="submission" date="2023-03" db="EMBL/GenBank/DDBJ databases">
        <title>Massive genome expansion in bonnet fungi (Mycena s.s.) driven by repeated elements and novel gene families across ecological guilds.</title>
        <authorList>
            <consortium name="Lawrence Berkeley National Laboratory"/>
            <person name="Harder C.B."/>
            <person name="Miyauchi S."/>
            <person name="Viragh M."/>
            <person name="Kuo A."/>
            <person name="Thoen E."/>
            <person name="Andreopoulos B."/>
            <person name="Lu D."/>
            <person name="Skrede I."/>
            <person name="Drula E."/>
            <person name="Henrissat B."/>
            <person name="Morin E."/>
            <person name="Kohler A."/>
            <person name="Barry K."/>
            <person name="LaButti K."/>
            <person name="Morin E."/>
            <person name="Salamov A."/>
            <person name="Lipzen A."/>
            <person name="Mereny Z."/>
            <person name="Hegedus B."/>
            <person name="Baldrian P."/>
            <person name="Stursova M."/>
            <person name="Weitz H."/>
            <person name="Taylor A."/>
            <person name="Grigoriev I.V."/>
            <person name="Nagy L.G."/>
            <person name="Martin F."/>
            <person name="Kauserud H."/>
        </authorList>
    </citation>
    <scope>NUCLEOTIDE SEQUENCE</scope>
    <source>
        <strain evidence="3">CBHHK002</strain>
    </source>
</reference>
<protein>
    <submittedName>
        <fullName evidence="3">Uncharacterized protein</fullName>
    </submittedName>
</protein>
<dbReference type="Proteomes" id="UP001218218">
    <property type="component" value="Unassembled WGS sequence"/>
</dbReference>
<comment type="caution">
    <text evidence="3">The sequence shown here is derived from an EMBL/GenBank/DDBJ whole genome shotgun (WGS) entry which is preliminary data.</text>
</comment>
<name>A0AAD7F7M8_9AGAR</name>
<sequence>MRREGVLAVNKVQGQEVTATPQTETMEIEEGPCETDRGGTEDLLPDAGRGGCRREMVGTQEESRIQYLIHLIRVTMDRVPAAALHEEGVPTINSHPKLKVEALPEWDGDHDTAIDYFWEVYQITSLLGWLSRALGFWLPTRLVKGLQVQLWFSTLPTARQADMRSHYLVYLQVIKDRYLGKKWRLQMNNVYEQQKFRQASHKKESPQSFLGRRVRYTRLLTVTDDGGPDEVQQIMRTAPIAWSSILIVENVRSVEELYERINEHEEELVDVVARRQTDVLTSSNLTSTLRRLGFSQNPHPAPSFTRRERHANVTEAGMDGVEEEDPQTEDVPLLDSVEESPTMKSVYQILARRQRPPPKGGYPFKKNDHVATKMGWDPPSPCKVCGSARHWDKECPDWNVYLEKQRRGVLLVSSSVANDEAELLYHSAYLVLMDGEAMRVHIEEIEDEYWELEAQMPKARVGLIEDAVPDEDAHDCSETEVEEEVEFLKEAEVTNALVLPPPPEDSDLIVVPPRRNPKPGNSALGVPVLSVKVEAAGVEPYPGRAEAEAHHLATGLTTHARSVTKAKEHRRAKARRRRKALRTGAEATLVRASQDYWIRAHEYKMVTVEGNFGSDKEWLVERNLLANTEDSFFTIPNTLISSRKPVLPVSNMSARPRMIRKGEIIGSLLDPQDYFDSPVSRFDANLIVLTPI</sequence>
<feature type="region of interest" description="Disordered" evidence="2">
    <location>
        <begin position="559"/>
        <end position="580"/>
    </location>
</feature>
<gene>
    <name evidence="3" type="ORF">DFH08DRAFT_796704</name>
</gene>
<organism evidence="3 4">
    <name type="scientific">Mycena albidolilacea</name>
    <dbReference type="NCBI Taxonomy" id="1033008"/>
    <lineage>
        <taxon>Eukaryota</taxon>
        <taxon>Fungi</taxon>
        <taxon>Dikarya</taxon>
        <taxon>Basidiomycota</taxon>
        <taxon>Agaricomycotina</taxon>
        <taxon>Agaricomycetes</taxon>
        <taxon>Agaricomycetidae</taxon>
        <taxon>Agaricales</taxon>
        <taxon>Marasmiineae</taxon>
        <taxon>Mycenaceae</taxon>
        <taxon>Mycena</taxon>
    </lineage>
</organism>